<evidence type="ECO:0000256" key="7">
    <source>
        <dbReference type="HAMAP-Rule" id="MF_00017"/>
    </source>
</evidence>
<dbReference type="AlphaFoldDB" id="A0A2H0RFR5"/>
<keyword evidence="3 7" id="KW-0863">Zinc-finger</keyword>
<dbReference type="GO" id="GO:0006310">
    <property type="term" value="P:DNA recombination"/>
    <property type="evidence" value="ECO:0007669"/>
    <property type="project" value="UniProtKB-UniRule"/>
</dbReference>
<dbReference type="GO" id="GO:0008270">
    <property type="term" value="F:zinc ion binding"/>
    <property type="evidence" value="ECO:0007669"/>
    <property type="project" value="UniProtKB-KW"/>
</dbReference>
<protein>
    <recommendedName>
        <fullName evidence="7">Recombination protein RecR</fullName>
    </recommendedName>
</protein>
<dbReference type="Proteomes" id="UP000230906">
    <property type="component" value="Unassembled WGS sequence"/>
</dbReference>
<evidence type="ECO:0000256" key="5">
    <source>
        <dbReference type="ARBA" id="ARBA00023172"/>
    </source>
</evidence>
<dbReference type="InterPro" id="IPR023627">
    <property type="entry name" value="Rcmb_RecR"/>
</dbReference>
<dbReference type="Gene3D" id="3.40.1360.10">
    <property type="match status" value="1"/>
</dbReference>
<sequence length="206" mass="23398">MGENLIQELAAAFTRFPGVGPRQAKRFVYFLLKSPPTNTERLARLIDELRRKISQCGDCRRFVDTVELQAKQCALCRHERRDHSLLLVVEKDIDVNQIERAGSYEGRYFVLGGLVPLLEDEPDKRIRLTELKKYLDRHEIKELIVALTANAEGDNTAEYLQQTLKKYEADGLVVTVLGRGLSSGIELEYSDPDTIKHALSGRIKIS</sequence>
<dbReference type="PANTHER" id="PTHR30446:SF0">
    <property type="entry name" value="RECOMBINATION PROTEIN RECR"/>
    <property type="match status" value="1"/>
</dbReference>
<evidence type="ECO:0000259" key="8">
    <source>
        <dbReference type="PROSITE" id="PS50880"/>
    </source>
</evidence>
<dbReference type="Pfam" id="PF21176">
    <property type="entry name" value="RecR_HhH"/>
    <property type="match status" value="1"/>
</dbReference>
<evidence type="ECO:0000256" key="2">
    <source>
        <dbReference type="ARBA" id="ARBA00022763"/>
    </source>
</evidence>
<evidence type="ECO:0000256" key="6">
    <source>
        <dbReference type="ARBA" id="ARBA00023204"/>
    </source>
</evidence>
<organism evidence="9 10">
    <name type="scientific">Candidatus Vogelbacteria bacterium CG10_big_fil_rev_8_21_14_0_10_50_13</name>
    <dbReference type="NCBI Taxonomy" id="1975044"/>
    <lineage>
        <taxon>Bacteria</taxon>
        <taxon>Candidatus Vogeliibacteriota</taxon>
    </lineage>
</organism>
<dbReference type="PROSITE" id="PS50880">
    <property type="entry name" value="TOPRIM"/>
    <property type="match status" value="1"/>
</dbReference>
<dbReference type="PANTHER" id="PTHR30446">
    <property type="entry name" value="RECOMBINATION PROTEIN RECR"/>
    <property type="match status" value="1"/>
</dbReference>
<accession>A0A2H0RFR5</accession>
<gene>
    <name evidence="7" type="primary">recR</name>
    <name evidence="9" type="ORF">COV09_01655</name>
</gene>
<keyword evidence="6 7" id="KW-0234">DNA repair</keyword>
<keyword evidence="5 7" id="KW-0233">DNA recombination</keyword>
<comment type="similarity">
    <text evidence="7">Belongs to the RecR family.</text>
</comment>
<dbReference type="SMART" id="SM00493">
    <property type="entry name" value="TOPRIM"/>
    <property type="match status" value="1"/>
</dbReference>
<dbReference type="InterPro" id="IPR000093">
    <property type="entry name" value="DNA_Rcmb_RecR"/>
</dbReference>
<dbReference type="Pfam" id="PF21175">
    <property type="entry name" value="RecR_C"/>
    <property type="match status" value="1"/>
</dbReference>
<evidence type="ECO:0000313" key="10">
    <source>
        <dbReference type="Proteomes" id="UP000230906"/>
    </source>
</evidence>
<proteinExistence type="inferred from homology"/>
<evidence type="ECO:0000313" key="9">
    <source>
        <dbReference type="EMBL" id="PIR45401.1"/>
    </source>
</evidence>
<evidence type="ECO:0000256" key="1">
    <source>
        <dbReference type="ARBA" id="ARBA00022723"/>
    </source>
</evidence>
<name>A0A2H0RFR5_9BACT</name>
<keyword evidence="1 7" id="KW-0479">Metal-binding</keyword>
<comment type="caution">
    <text evidence="9">The sequence shown here is derived from an EMBL/GenBank/DDBJ whole genome shotgun (WGS) entry which is preliminary data.</text>
</comment>
<dbReference type="InterPro" id="IPR006171">
    <property type="entry name" value="TOPRIM_dom"/>
</dbReference>
<comment type="function">
    <text evidence="7">May play a role in DNA repair. It seems to be involved in an RecBC-independent recombinational process of DNA repair. It may act with RecF and RecO.</text>
</comment>
<feature type="domain" description="Toprim" evidence="8">
    <location>
        <begin position="84"/>
        <end position="182"/>
    </location>
</feature>
<dbReference type="EMBL" id="PCYJ01000024">
    <property type="protein sequence ID" value="PIR45401.1"/>
    <property type="molecule type" value="Genomic_DNA"/>
</dbReference>
<dbReference type="GO" id="GO:0003677">
    <property type="term" value="F:DNA binding"/>
    <property type="evidence" value="ECO:0007669"/>
    <property type="project" value="UniProtKB-UniRule"/>
</dbReference>
<dbReference type="GO" id="GO:0006281">
    <property type="term" value="P:DNA repair"/>
    <property type="evidence" value="ECO:0007669"/>
    <property type="project" value="UniProtKB-UniRule"/>
</dbReference>
<keyword evidence="4 7" id="KW-0862">Zinc</keyword>
<dbReference type="SUPFAM" id="SSF111304">
    <property type="entry name" value="Recombination protein RecR"/>
    <property type="match status" value="1"/>
</dbReference>
<dbReference type="Gene3D" id="1.10.8.420">
    <property type="entry name" value="RecR Domain 1"/>
    <property type="match status" value="1"/>
</dbReference>
<reference evidence="9 10" key="1">
    <citation type="submission" date="2017-09" db="EMBL/GenBank/DDBJ databases">
        <title>Depth-based differentiation of microbial function through sediment-hosted aquifers and enrichment of novel symbionts in the deep terrestrial subsurface.</title>
        <authorList>
            <person name="Probst A.J."/>
            <person name="Ladd B."/>
            <person name="Jarett J.K."/>
            <person name="Geller-Mcgrath D.E."/>
            <person name="Sieber C.M."/>
            <person name="Emerson J.B."/>
            <person name="Anantharaman K."/>
            <person name="Thomas B.C."/>
            <person name="Malmstrom R."/>
            <person name="Stieglmeier M."/>
            <person name="Klingl A."/>
            <person name="Woyke T."/>
            <person name="Ryan C.M."/>
            <person name="Banfield J.F."/>
        </authorList>
    </citation>
    <scope>NUCLEOTIDE SEQUENCE [LARGE SCALE GENOMIC DNA]</scope>
    <source>
        <strain evidence="9">CG10_big_fil_rev_8_21_14_0_10_50_13</strain>
    </source>
</reference>
<keyword evidence="2 7" id="KW-0227">DNA damage</keyword>
<dbReference type="HAMAP" id="MF_00017">
    <property type="entry name" value="RecR"/>
    <property type="match status" value="1"/>
</dbReference>
<evidence type="ECO:0000256" key="4">
    <source>
        <dbReference type="ARBA" id="ARBA00022833"/>
    </source>
</evidence>
<comment type="caution">
    <text evidence="7">Lacks conserved residue(s) required for the propagation of feature annotation.</text>
</comment>
<evidence type="ECO:0000256" key="3">
    <source>
        <dbReference type="ARBA" id="ARBA00022771"/>
    </source>
</evidence>
<dbReference type="Pfam" id="PF13662">
    <property type="entry name" value="Toprim_4"/>
    <property type="match status" value="1"/>
</dbReference>